<evidence type="ECO:0000259" key="1">
    <source>
        <dbReference type="PROSITE" id="PS50994"/>
    </source>
</evidence>
<sequence length="460" mass="53697">MTYQEEESRDTQLECPPLDCVPIVREFSDVLPEELPRLPPDREIKFGIELLPDTQPITIPPIKWLLKKDGSFRLCIDYRQLNKVTVKNKYPLPRIDDLFDQLQGAQCFSKIDLRSGYHQLRIKKEDIPKTAFRTRYEHYEFLIMSFGLTNAPAAFMDLMNQVFKPFLDQFVIVFIDDILSTFVEAIKASQAVDPEVIVEKTKYEQGITGDFRVDGEGVLRYGDRMVVPPNLELRKKILEAAHCSSYVMHPGSSKMYQDLRKFYWWKGMKKDVDFVSRCLVCQQVKDEHQRPARMLQKLDVPVWKWEKVTMEFVSELPKTFKGFDSIWVIVDRLTKSAHFLHVKTTYSAHQYAKLYLDEIVSLHGVPVSIISDRGAQFTATFWRSFQEAFGTQLLFSMTFHPQTDGQSERTIQTLEDMLLACVMDFEGGLNRRLATNCPLFCRQWALKLWKPLKLIELLYD</sequence>
<dbReference type="GO" id="GO:0003676">
    <property type="term" value="F:nucleic acid binding"/>
    <property type="evidence" value="ECO:0007669"/>
    <property type="project" value="InterPro"/>
</dbReference>
<organism evidence="2 3">
    <name type="scientific">Quillaja saponaria</name>
    <name type="common">Soap bark tree</name>
    <dbReference type="NCBI Taxonomy" id="32244"/>
    <lineage>
        <taxon>Eukaryota</taxon>
        <taxon>Viridiplantae</taxon>
        <taxon>Streptophyta</taxon>
        <taxon>Embryophyta</taxon>
        <taxon>Tracheophyta</taxon>
        <taxon>Spermatophyta</taxon>
        <taxon>Magnoliopsida</taxon>
        <taxon>eudicotyledons</taxon>
        <taxon>Gunneridae</taxon>
        <taxon>Pentapetalae</taxon>
        <taxon>rosids</taxon>
        <taxon>fabids</taxon>
        <taxon>Fabales</taxon>
        <taxon>Quillajaceae</taxon>
        <taxon>Quillaja</taxon>
    </lineage>
</organism>
<dbReference type="InterPro" id="IPR001584">
    <property type="entry name" value="Integrase_cat-core"/>
</dbReference>
<protein>
    <submittedName>
        <fullName evidence="2">Retrotransposon protein, Ty3-gypsy subclass</fullName>
    </submittedName>
</protein>
<evidence type="ECO:0000313" key="2">
    <source>
        <dbReference type="EMBL" id="KAJ7969443.1"/>
    </source>
</evidence>
<dbReference type="PANTHER" id="PTHR37984">
    <property type="entry name" value="PROTEIN CBG26694"/>
    <property type="match status" value="1"/>
</dbReference>
<reference evidence="2" key="1">
    <citation type="journal article" date="2023" name="Science">
        <title>Elucidation of the pathway for biosynthesis of saponin adjuvants from the soapbark tree.</title>
        <authorList>
            <person name="Reed J."/>
            <person name="Orme A."/>
            <person name="El-Demerdash A."/>
            <person name="Owen C."/>
            <person name="Martin L.B.B."/>
            <person name="Misra R.C."/>
            <person name="Kikuchi S."/>
            <person name="Rejzek M."/>
            <person name="Martin A.C."/>
            <person name="Harkess A."/>
            <person name="Leebens-Mack J."/>
            <person name="Louveau T."/>
            <person name="Stephenson M.J."/>
            <person name="Osbourn A."/>
        </authorList>
    </citation>
    <scope>NUCLEOTIDE SEQUENCE</scope>
    <source>
        <strain evidence="2">S10</strain>
    </source>
</reference>
<keyword evidence="3" id="KW-1185">Reference proteome</keyword>
<dbReference type="PANTHER" id="PTHR37984:SF5">
    <property type="entry name" value="PROTEIN NYNRIN-LIKE"/>
    <property type="match status" value="1"/>
</dbReference>
<dbReference type="Proteomes" id="UP001163823">
    <property type="component" value="Chromosome 5"/>
</dbReference>
<name>A0AAD7M3T5_QUISA</name>
<dbReference type="InterPro" id="IPR036397">
    <property type="entry name" value="RNaseH_sf"/>
</dbReference>
<dbReference type="GO" id="GO:0015074">
    <property type="term" value="P:DNA integration"/>
    <property type="evidence" value="ECO:0007669"/>
    <property type="project" value="InterPro"/>
</dbReference>
<dbReference type="InterPro" id="IPR050951">
    <property type="entry name" value="Retrovirus_Pol_polyprotein"/>
</dbReference>
<gene>
    <name evidence="2" type="ORF">O6P43_013413</name>
</gene>
<accession>A0AAD7M3T5</accession>
<comment type="caution">
    <text evidence="2">The sequence shown here is derived from an EMBL/GenBank/DDBJ whole genome shotgun (WGS) entry which is preliminary data.</text>
</comment>
<dbReference type="Pfam" id="PF17921">
    <property type="entry name" value="Integrase_H2C2"/>
    <property type="match status" value="1"/>
</dbReference>
<dbReference type="CDD" id="cd01647">
    <property type="entry name" value="RT_LTR"/>
    <property type="match status" value="1"/>
</dbReference>
<dbReference type="SUPFAM" id="SSF53098">
    <property type="entry name" value="Ribonuclease H-like"/>
    <property type="match status" value="1"/>
</dbReference>
<dbReference type="Gene3D" id="1.10.340.70">
    <property type="match status" value="1"/>
</dbReference>
<dbReference type="InterPro" id="IPR041588">
    <property type="entry name" value="Integrase_H2C2"/>
</dbReference>
<dbReference type="InterPro" id="IPR043128">
    <property type="entry name" value="Rev_trsase/Diguanyl_cyclase"/>
</dbReference>
<feature type="domain" description="Integrase catalytic" evidence="1">
    <location>
        <begin position="297"/>
        <end position="460"/>
    </location>
</feature>
<dbReference type="Gene3D" id="3.30.420.10">
    <property type="entry name" value="Ribonuclease H-like superfamily/Ribonuclease H"/>
    <property type="match status" value="1"/>
</dbReference>
<dbReference type="SUPFAM" id="SSF56672">
    <property type="entry name" value="DNA/RNA polymerases"/>
    <property type="match status" value="1"/>
</dbReference>
<dbReference type="InterPro" id="IPR012337">
    <property type="entry name" value="RNaseH-like_sf"/>
</dbReference>
<proteinExistence type="predicted"/>
<dbReference type="Gene3D" id="3.10.10.10">
    <property type="entry name" value="HIV Type 1 Reverse Transcriptase, subunit A, domain 1"/>
    <property type="match status" value="1"/>
</dbReference>
<dbReference type="EMBL" id="JARAOO010000005">
    <property type="protein sequence ID" value="KAJ7969443.1"/>
    <property type="molecule type" value="Genomic_DNA"/>
</dbReference>
<dbReference type="AlphaFoldDB" id="A0AAD7M3T5"/>
<dbReference type="InterPro" id="IPR043502">
    <property type="entry name" value="DNA/RNA_pol_sf"/>
</dbReference>
<dbReference type="InterPro" id="IPR000477">
    <property type="entry name" value="RT_dom"/>
</dbReference>
<dbReference type="KEGG" id="qsa:O6P43_013413"/>
<dbReference type="Gene3D" id="3.30.70.270">
    <property type="match status" value="1"/>
</dbReference>
<dbReference type="Pfam" id="PF00078">
    <property type="entry name" value="RVT_1"/>
    <property type="match status" value="1"/>
</dbReference>
<dbReference type="PROSITE" id="PS50994">
    <property type="entry name" value="INTEGRASE"/>
    <property type="match status" value="1"/>
</dbReference>
<evidence type="ECO:0000313" key="3">
    <source>
        <dbReference type="Proteomes" id="UP001163823"/>
    </source>
</evidence>